<keyword evidence="2" id="KW-1185">Reference proteome</keyword>
<evidence type="ECO:0000313" key="1">
    <source>
        <dbReference type="EMBL" id="KAG6646637.1"/>
    </source>
</evidence>
<dbReference type="Proteomes" id="UP000811609">
    <property type="component" value="Chromosome 7"/>
</dbReference>
<name>A0A8T1PYX4_CARIL</name>
<dbReference type="EMBL" id="CM031815">
    <property type="protein sequence ID" value="KAG6646637.1"/>
    <property type="molecule type" value="Genomic_DNA"/>
</dbReference>
<comment type="caution">
    <text evidence="1">The sequence shown here is derived from an EMBL/GenBank/DDBJ whole genome shotgun (WGS) entry which is preliminary data.</text>
</comment>
<protein>
    <submittedName>
        <fullName evidence="1">Uncharacterized protein</fullName>
    </submittedName>
</protein>
<dbReference type="AlphaFoldDB" id="A0A8T1PYX4"/>
<sequence>MAANPNANSVLLDLQGWRSFTFILTQSRDGTREVSTKV</sequence>
<organism evidence="1 2">
    <name type="scientific">Carya illinoinensis</name>
    <name type="common">Pecan</name>
    <dbReference type="NCBI Taxonomy" id="32201"/>
    <lineage>
        <taxon>Eukaryota</taxon>
        <taxon>Viridiplantae</taxon>
        <taxon>Streptophyta</taxon>
        <taxon>Embryophyta</taxon>
        <taxon>Tracheophyta</taxon>
        <taxon>Spermatophyta</taxon>
        <taxon>Magnoliopsida</taxon>
        <taxon>eudicotyledons</taxon>
        <taxon>Gunneridae</taxon>
        <taxon>Pentapetalae</taxon>
        <taxon>rosids</taxon>
        <taxon>fabids</taxon>
        <taxon>Fagales</taxon>
        <taxon>Juglandaceae</taxon>
        <taxon>Carya</taxon>
    </lineage>
</organism>
<proteinExistence type="predicted"/>
<accession>A0A8T1PYX4</accession>
<gene>
    <name evidence="1" type="ORF">CIPAW_07G021100</name>
</gene>
<reference evidence="1" key="1">
    <citation type="submission" date="2020-12" db="EMBL/GenBank/DDBJ databases">
        <title>WGS assembly of Carya illinoinensis cv. Pawnee.</title>
        <authorList>
            <person name="Platts A."/>
            <person name="Shu S."/>
            <person name="Wright S."/>
            <person name="Barry K."/>
            <person name="Edger P."/>
            <person name="Pires J.C."/>
            <person name="Schmutz J."/>
        </authorList>
    </citation>
    <scope>NUCLEOTIDE SEQUENCE</scope>
    <source>
        <tissue evidence="1">Leaf</tissue>
    </source>
</reference>
<evidence type="ECO:0000313" key="2">
    <source>
        <dbReference type="Proteomes" id="UP000811609"/>
    </source>
</evidence>